<feature type="region of interest" description="Disordered" evidence="1">
    <location>
        <begin position="24"/>
        <end position="109"/>
    </location>
</feature>
<evidence type="ECO:0000256" key="1">
    <source>
        <dbReference type="SAM" id="MobiDB-lite"/>
    </source>
</evidence>
<comment type="caution">
    <text evidence="2">The sequence shown here is derived from an EMBL/GenBank/DDBJ whole genome shotgun (WGS) entry which is preliminary data.</text>
</comment>
<evidence type="ECO:0000313" key="3">
    <source>
        <dbReference type="Proteomes" id="UP000691718"/>
    </source>
</evidence>
<accession>A0A8S3WE90</accession>
<dbReference type="AlphaFoldDB" id="A0A8S3WE90"/>
<keyword evidence="3" id="KW-1185">Reference proteome</keyword>
<dbReference type="Proteomes" id="UP000691718">
    <property type="component" value="Unassembled WGS sequence"/>
</dbReference>
<sequence>MPSKTVGPSKSGSLLEVYRRIRSRCRLPGHRRMPPSRPGSCPSDKDATGEISGSEGVTSASVSASSGTATTSDYSGTTTTEDTTTTETTVATATTAASEDNGQKDEAAQ</sequence>
<gene>
    <name evidence="2" type="ORF">PAPOLLO_LOCUS5192</name>
</gene>
<feature type="compositionally biased region" description="Low complexity" evidence="1">
    <location>
        <begin position="52"/>
        <end position="100"/>
    </location>
</feature>
<feature type="compositionally biased region" description="Basic residues" evidence="1">
    <location>
        <begin position="24"/>
        <end position="34"/>
    </location>
</feature>
<reference evidence="2" key="1">
    <citation type="submission" date="2021-04" db="EMBL/GenBank/DDBJ databases">
        <authorList>
            <person name="Tunstrom K."/>
        </authorList>
    </citation>
    <scope>NUCLEOTIDE SEQUENCE</scope>
</reference>
<organism evidence="2 3">
    <name type="scientific">Parnassius apollo</name>
    <name type="common">Apollo butterfly</name>
    <name type="synonym">Papilio apollo</name>
    <dbReference type="NCBI Taxonomy" id="110799"/>
    <lineage>
        <taxon>Eukaryota</taxon>
        <taxon>Metazoa</taxon>
        <taxon>Ecdysozoa</taxon>
        <taxon>Arthropoda</taxon>
        <taxon>Hexapoda</taxon>
        <taxon>Insecta</taxon>
        <taxon>Pterygota</taxon>
        <taxon>Neoptera</taxon>
        <taxon>Endopterygota</taxon>
        <taxon>Lepidoptera</taxon>
        <taxon>Glossata</taxon>
        <taxon>Ditrysia</taxon>
        <taxon>Papilionoidea</taxon>
        <taxon>Papilionidae</taxon>
        <taxon>Parnassiinae</taxon>
        <taxon>Parnassini</taxon>
        <taxon>Parnassius</taxon>
        <taxon>Parnassius</taxon>
    </lineage>
</organism>
<evidence type="ECO:0000313" key="2">
    <source>
        <dbReference type="EMBL" id="CAG4954952.1"/>
    </source>
</evidence>
<name>A0A8S3WE90_PARAO</name>
<dbReference type="EMBL" id="CAJQZP010000295">
    <property type="protein sequence ID" value="CAG4954952.1"/>
    <property type="molecule type" value="Genomic_DNA"/>
</dbReference>
<protein>
    <submittedName>
        <fullName evidence="2">(apollo) hypothetical protein</fullName>
    </submittedName>
</protein>
<proteinExistence type="predicted"/>